<sequence length="181" mass="19570">MRIGYVQVSTTDQSPDLQSQALAADGCERIFCDIASGTSATRPELARALDMLRPGDHLVVWKLDRLGRSLPDLIQLGAQIEAKGADLVSLTDRIDTSSAGSRLLFRLLGAISDFERSLVRERTLAGLAEARRKGRTGGRPKAMTDKDLAAARALIVGGHSVREAAGRIGVSVPTLYRYLRQ</sequence>
<evidence type="ECO:0000259" key="5">
    <source>
        <dbReference type="PROSITE" id="PS51736"/>
    </source>
</evidence>
<dbReference type="SMART" id="SM00857">
    <property type="entry name" value="Resolvase"/>
    <property type="match status" value="1"/>
</dbReference>
<dbReference type="Pfam" id="PF00239">
    <property type="entry name" value="Resolvase"/>
    <property type="match status" value="1"/>
</dbReference>
<evidence type="ECO:0000313" key="6">
    <source>
        <dbReference type="EMBL" id="MFC3636739.1"/>
    </source>
</evidence>
<dbReference type="PROSITE" id="PS00398">
    <property type="entry name" value="RECOMBINASES_2"/>
    <property type="match status" value="1"/>
</dbReference>
<evidence type="ECO:0000313" key="7">
    <source>
        <dbReference type="Proteomes" id="UP001595704"/>
    </source>
</evidence>
<dbReference type="InterPro" id="IPR036162">
    <property type="entry name" value="Resolvase-like_N_sf"/>
</dbReference>
<dbReference type="Gene3D" id="3.40.50.1390">
    <property type="entry name" value="Resolvase, N-terminal catalytic domain"/>
    <property type="match status" value="1"/>
</dbReference>
<proteinExistence type="inferred from homology"/>
<dbReference type="PROSITE" id="PS51736">
    <property type="entry name" value="RECOMBINASES_3"/>
    <property type="match status" value="1"/>
</dbReference>
<evidence type="ECO:0000256" key="1">
    <source>
        <dbReference type="ARBA" id="ARBA00009913"/>
    </source>
</evidence>
<dbReference type="Gene3D" id="1.10.10.60">
    <property type="entry name" value="Homeodomain-like"/>
    <property type="match status" value="1"/>
</dbReference>
<dbReference type="InterPro" id="IPR006120">
    <property type="entry name" value="Resolvase_HTH_dom"/>
</dbReference>
<name>A0ABV7UDN0_9HYPH</name>
<keyword evidence="4" id="KW-0233">DNA recombination</keyword>
<accession>A0ABV7UDN0</accession>
<dbReference type="EMBL" id="JBHRYC010000024">
    <property type="protein sequence ID" value="MFC3636739.1"/>
    <property type="molecule type" value="Genomic_DNA"/>
</dbReference>
<evidence type="ECO:0000256" key="4">
    <source>
        <dbReference type="ARBA" id="ARBA00023172"/>
    </source>
</evidence>
<dbReference type="PANTHER" id="PTHR30461">
    <property type="entry name" value="DNA-INVERTASE FROM LAMBDOID PROPHAGE"/>
    <property type="match status" value="1"/>
</dbReference>
<keyword evidence="3" id="KW-0238">DNA-binding</keyword>
<gene>
    <name evidence="6" type="ORF">ACFONL_04985</name>
</gene>
<dbReference type="InterPro" id="IPR009057">
    <property type="entry name" value="Homeodomain-like_sf"/>
</dbReference>
<reference evidence="7" key="1">
    <citation type="journal article" date="2019" name="Int. J. Syst. Evol. Microbiol.">
        <title>The Global Catalogue of Microorganisms (GCM) 10K type strain sequencing project: providing services to taxonomists for standard genome sequencing and annotation.</title>
        <authorList>
            <consortium name="The Broad Institute Genomics Platform"/>
            <consortium name="The Broad Institute Genome Sequencing Center for Infectious Disease"/>
            <person name="Wu L."/>
            <person name="Ma J."/>
        </authorList>
    </citation>
    <scope>NUCLEOTIDE SEQUENCE [LARGE SCALE GENOMIC DNA]</scope>
    <source>
        <strain evidence="7">KCTC 42282</strain>
    </source>
</reference>
<keyword evidence="7" id="KW-1185">Reference proteome</keyword>
<dbReference type="RefSeq" id="WP_191320037.1">
    <property type="nucleotide sequence ID" value="NZ_BNCG01000012.1"/>
</dbReference>
<organism evidence="6 7">
    <name type="scientific">Camelimonas fluminis</name>
    <dbReference type="NCBI Taxonomy" id="1576911"/>
    <lineage>
        <taxon>Bacteria</taxon>
        <taxon>Pseudomonadati</taxon>
        <taxon>Pseudomonadota</taxon>
        <taxon>Alphaproteobacteria</taxon>
        <taxon>Hyphomicrobiales</taxon>
        <taxon>Chelatococcaceae</taxon>
        <taxon>Camelimonas</taxon>
    </lineage>
</organism>
<dbReference type="Pfam" id="PF02796">
    <property type="entry name" value="HTH_7"/>
    <property type="match status" value="1"/>
</dbReference>
<dbReference type="SUPFAM" id="SSF46689">
    <property type="entry name" value="Homeodomain-like"/>
    <property type="match status" value="1"/>
</dbReference>
<feature type="domain" description="Resolvase/invertase-type recombinase catalytic" evidence="5">
    <location>
        <begin position="1"/>
        <end position="134"/>
    </location>
</feature>
<dbReference type="Proteomes" id="UP001595704">
    <property type="component" value="Unassembled WGS sequence"/>
</dbReference>
<protein>
    <submittedName>
        <fullName evidence="6">Recombinase family protein</fullName>
    </submittedName>
</protein>
<evidence type="ECO:0000256" key="2">
    <source>
        <dbReference type="ARBA" id="ARBA00022908"/>
    </source>
</evidence>
<evidence type="ECO:0000256" key="3">
    <source>
        <dbReference type="ARBA" id="ARBA00023125"/>
    </source>
</evidence>
<dbReference type="InterPro" id="IPR006119">
    <property type="entry name" value="Resolv_N"/>
</dbReference>
<keyword evidence="2" id="KW-0229">DNA integration</keyword>
<comment type="caution">
    <text evidence="6">The sequence shown here is derived from an EMBL/GenBank/DDBJ whole genome shotgun (WGS) entry which is preliminary data.</text>
</comment>
<dbReference type="PANTHER" id="PTHR30461:SF2">
    <property type="entry name" value="SERINE RECOMBINASE PINE-RELATED"/>
    <property type="match status" value="1"/>
</dbReference>
<comment type="similarity">
    <text evidence="1">Belongs to the site-specific recombinase resolvase family.</text>
</comment>
<dbReference type="CDD" id="cd00569">
    <property type="entry name" value="HTH_Hin_like"/>
    <property type="match status" value="1"/>
</dbReference>
<dbReference type="InterPro" id="IPR006118">
    <property type="entry name" value="Recombinase_CS"/>
</dbReference>
<dbReference type="CDD" id="cd03768">
    <property type="entry name" value="SR_ResInv"/>
    <property type="match status" value="1"/>
</dbReference>
<dbReference type="SUPFAM" id="SSF53041">
    <property type="entry name" value="Resolvase-like"/>
    <property type="match status" value="1"/>
</dbReference>
<dbReference type="InterPro" id="IPR050639">
    <property type="entry name" value="SSR_resolvase"/>
</dbReference>